<evidence type="ECO:0000256" key="3">
    <source>
        <dbReference type="SAM" id="MobiDB-lite"/>
    </source>
</evidence>
<dbReference type="Proteomes" id="UP000222542">
    <property type="component" value="Unassembled WGS sequence"/>
</dbReference>
<dbReference type="InterPro" id="IPR005516">
    <property type="entry name" value="Remorin_C"/>
</dbReference>
<gene>
    <name evidence="5" type="ORF">T459_00800</name>
</gene>
<evidence type="ECO:0000313" key="6">
    <source>
        <dbReference type="Proteomes" id="UP000222542"/>
    </source>
</evidence>
<dbReference type="EMBL" id="AYRZ02000001">
    <property type="protein sequence ID" value="PHT92918.1"/>
    <property type="molecule type" value="Genomic_DNA"/>
</dbReference>
<keyword evidence="6" id="KW-1185">Reference proteome</keyword>
<comment type="similarity">
    <text evidence="1">Belongs to the remorin family.</text>
</comment>
<feature type="coiled-coil region" evidence="2">
    <location>
        <begin position="169"/>
        <end position="196"/>
    </location>
</feature>
<dbReference type="AlphaFoldDB" id="A0A2G3AFF9"/>
<dbReference type="OMA" id="MANNENQ"/>
<feature type="compositionally biased region" description="Basic and acidic residues" evidence="3">
    <location>
        <begin position="108"/>
        <end position="119"/>
    </location>
</feature>
<protein>
    <recommendedName>
        <fullName evidence="4">Remorin C-terminal domain-containing protein</fullName>
    </recommendedName>
</protein>
<name>A0A2G3AFF9_CAPAN</name>
<comment type="caution">
    <text evidence="5">The sequence shown here is derived from an EMBL/GenBank/DDBJ whole genome shotgun (WGS) entry which is preliminary data.</text>
</comment>
<reference evidence="5 6" key="2">
    <citation type="journal article" date="2017" name="Genome Biol.">
        <title>New reference genome sequences of hot pepper reveal the massive evolution of plant disease-resistance genes by retroduplication.</title>
        <authorList>
            <person name="Kim S."/>
            <person name="Park J."/>
            <person name="Yeom S.I."/>
            <person name="Kim Y.M."/>
            <person name="Seo E."/>
            <person name="Kim K.T."/>
            <person name="Kim M.S."/>
            <person name="Lee J.M."/>
            <person name="Cheong K."/>
            <person name="Shin H.S."/>
            <person name="Kim S.B."/>
            <person name="Han K."/>
            <person name="Lee J."/>
            <person name="Park M."/>
            <person name="Lee H.A."/>
            <person name="Lee H.Y."/>
            <person name="Lee Y."/>
            <person name="Oh S."/>
            <person name="Lee J.H."/>
            <person name="Choi E."/>
            <person name="Choi E."/>
            <person name="Lee S.E."/>
            <person name="Jeon J."/>
            <person name="Kim H."/>
            <person name="Choi G."/>
            <person name="Song H."/>
            <person name="Lee J."/>
            <person name="Lee S.C."/>
            <person name="Kwon J.K."/>
            <person name="Lee H.Y."/>
            <person name="Koo N."/>
            <person name="Hong Y."/>
            <person name="Kim R.W."/>
            <person name="Kang W.H."/>
            <person name="Huh J.H."/>
            <person name="Kang B.C."/>
            <person name="Yang T.J."/>
            <person name="Lee Y.H."/>
            <person name="Bennetzen J.L."/>
            <person name="Choi D."/>
        </authorList>
    </citation>
    <scope>NUCLEOTIDE SEQUENCE [LARGE SCALE GENOMIC DNA]</scope>
    <source>
        <strain evidence="6">cv. CM334</strain>
    </source>
</reference>
<feature type="region of interest" description="Disordered" evidence="3">
    <location>
        <begin position="100"/>
        <end position="144"/>
    </location>
</feature>
<feature type="region of interest" description="Disordered" evidence="3">
    <location>
        <begin position="44"/>
        <end position="74"/>
    </location>
</feature>
<proteinExistence type="inferred from homology"/>
<dbReference type="Pfam" id="PF03763">
    <property type="entry name" value="Remorin_C"/>
    <property type="match status" value="1"/>
</dbReference>
<feature type="domain" description="Remorin C-terminal" evidence="4">
    <location>
        <begin position="143"/>
        <end position="231"/>
    </location>
</feature>
<evidence type="ECO:0000313" key="5">
    <source>
        <dbReference type="EMBL" id="PHT92918.1"/>
    </source>
</evidence>
<dbReference type="PANTHER" id="PTHR31471">
    <property type="entry name" value="OS02G0116800 PROTEIN"/>
    <property type="match status" value="1"/>
</dbReference>
<feature type="compositionally biased region" description="Basic and acidic residues" evidence="3">
    <location>
        <begin position="53"/>
        <end position="64"/>
    </location>
</feature>
<accession>A0A2G3AFF9</accession>
<organism evidence="5 6">
    <name type="scientific">Capsicum annuum</name>
    <name type="common">Capsicum pepper</name>
    <dbReference type="NCBI Taxonomy" id="4072"/>
    <lineage>
        <taxon>Eukaryota</taxon>
        <taxon>Viridiplantae</taxon>
        <taxon>Streptophyta</taxon>
        <taxon>Embryophyta</taxon>
        <taxon>Tracheophyta</taxon>
        <taxon>Spermatophyta</taxon>
        <taxon>Magnoliopsida</taxon>
        <taxon>eudicotyledons</taxon>
        <taxon>Gunneridae</taxon>
        <taxon>Pentapetalae</taxon>
        <taxon>asterids</taxon>
        <taxon>lamiids</taxon>
        <taxon>Solanales</taxon>
        <taxon>Solanaceae</taxon>
        <taxon>Solanoideae</taxon>
        <taxon>Capsiceae</taxon>
        <taxon>Capsicum</taxon>
    </lineage>
</organism>
<dbReference type="STRING" id="4072.A0A2G3AFF9"/>
<dbReference type="Gramene" id="PHT92918">
    <property type="protein sequence ID" value="PHT92918"/>
    <property type="gene ID" value="T459_00800"/>
</dbReference>
<evidence type="ECO:0000259" key="4">
    <source>
        <dbReference type="Pfam" id="PF03763"/>
    </source>
</evidence>
<reference evidence="5 6" key="1">
    <citation type="journal article" date="2014" name="Nat. Genet.">
        <title>Genome sequence of the hot pepper provides insights into the evolution of pungency in Capsicum species.</title>
        <authorList>
            <person name="Kim S."/>
            <person name="Park M."/>
            <person name="Yeom S.I."/>
            <person name="Kim Y.M."/>
            <person name="Lee J.M."/>
            <person name="Lee H.A."/>
            <person name="Seo E."/>
            <person name="Choi J."/>
            <person name="Cheong K."/>
            <person name="Kim K.T."/>
            <person name="Jung K."/>
            <person name="Lee G.W."/>
            <person name="Oh S.K."/>
            <person name="Bae C."/>
            <person name="Kim S.B."/>
            <person name="Lee H.Y."/>
            <person name="Kim S.Y."/>
            <person name="Kim M.S."/>
            <person name="Kang B.C."/>
            <person name="Jo Y.D."/>
            <person name="Yang H.B."/>
            <person name="Jeong H.J."/>
            <person name="Kang W.H."/>
            <person name="Kwon J.K."/>
            <person name="Shin C."/>
            <person name="Lim J.Y."/>
            <person name="Park J.H."/>
            <person name="Huh J.H."/>
            <person name="Kim J.S."/>
            <person name="Kim B.D."/>
            <person name="Cohen O."/>
            <person name="Paran I."/>
            <person name="Suh M.C."/>
            <person name="Lee S.B."/>
            <person name="Kim Y.K."/>
            <person name="Shin Y."/>
            <person name="Noh S.J."/>
            <person name="Park J."/>
            <person name="Seo Y.S."/>
            <person name="Kwon S.Y."/>
            <person name="Kim H.A."/>
            <person name="Park J.M."/>
            <person name="Kim H.J."/>
            <person name="Choi S.B."/>
            <person name="Bosland P.W."/>
            <person name="Reeves G."/>
            <person name="Jo S.H."/>
            <person name="Lee B.W."/>
            <person name="Cho H.T."/>
            <person name="Choi H.S."/>
            <person name="Lee M.S."/>
            <person name="Yu Y."/>
            <person name="Do Choi Y."/>
            <person name="Park B.S."/>
            <person name="van Deynze A."/>
            <person name="Ashrafi H."/>
            <person name="Hill T."/>
            <person name="Kim W.T."/>
            <person name="Pai H.S."/>
            <person name="Ahn H.K."/>
            <person name="Yeam I."/>
            <person name="Giovannoni J.J."/>
            <person name="Rose J.K."/>
            <person name="Sorensen I."/>
            <person name="Lee S.J."/>
            <person name="Kim R.W."/>
            <person name="Choi I.Y."/>
            <person name="Choi B.S."/>
            <person name="Lim J.S."/>
            <person name="Lee Y.H."/>
            <person name="Choi D."/>
        </authorList>
    </citation>
    <scope>NUCLEOTIDE SEQUENCE [LARGE SCALE GENOMIC DNA]</scope>
    <source>
        <strain evidence="6">cv. CM334</strain>
    </source>
</reference>
<dbReference type="PANTHER" id="PTHR31471:SF51">
    <property type="entry name" value="REMORIN FAMILY PROTEIN"/>
    <property type="match status" value="1"/>
</dbReference>
<evidence type="ECO:0000256" key="1">
    <source>
        <dbReference type="ARBA" id="ARBA00005711"/>
    </source>
</evidence>
<sequence>MKASRNYDSSNAFDYPTAVAVAAFVVKSIEDKSNGDQIKTNIGANKSLSKIKSKADDTIGRPEKSTAVNTSKSSSKVLDKNVVIRTSTVNQEPVNSISSFKQSATSSETRKMYTADKKFPSRQSTSKKEMTKGPITTNPGVGNSKADIWEKEEMNKIKEWHEKLNKVIIDRETKKKKKAKRHLEQIEAQLDRRRAKIRQSFYSDIGRIENIAGGAKTQAEKNQEKEELKIGRIGKSRDDTWKEGRVRMAESGIMLNGSAQLRIVRSDAGVQLKIRSKV</sequence>
<evidence type="ECO:0000256" key="2">
    <source>
        <dbReference type="SAM" id="Coils"/>
    </source>
</evidence>
<keyword evidence="2" id="KW-0175">Coiled coil</keyword>